<keyword evidence="3" id="KW-1185">Reference proteome</keyword>
<evidence type="ECO:0000256" key="1">
    <source>
        <dbReference type="SAM" id="MobiDB-lite"/>
    </source>
</evidence>
<evidence type="ECO:0000313" key="3">
    <source>
        <dbReference type="Proteomes" id="UP000250831"/>
    </source>
</evidence>
<dbReference type="EMBL" id="QCXX01000005">
    <property type="protein sequence ID" value="PUV22925.1"/>
    <property type="molecule type" value="Genomic_DNA"/>
</dbReference>
<reference evidence="2 3" key="1">
    <citation type="submission" date="2018-04" db="EMBL/GenBank/DDBJ databases">
        <title>Sphingobacterium sp. M46 Genome.</title>
        <authorList>
            <person name="Cheng J."/>
            <person name="Li Y."/>
        </authorList>
    </citation>
    <scope>NUCLEOTIDE SEQUENCE [LARGE SCALE GENOMIC DNA]</scope>
    <source>
        <strain evidence="2 3">M46</strain>
    </source>
</reference>
<accession>A0A363NQ48</accession>
<sequence>MPLIINFAFNCKKFSLENVNLVCCIQSKILNRFLIPRLYKLFKLIRNYIDQFLSKKMKETNIKAKDSSKQMYEAPKIEVRKIELEYGIASGSNAPQQQWKDTQTATEEVENYYW</sequence>
<feature type="region of interest" description="Disordered" evidence="1">
    <location>
        <begin position="93"/>
        <end position="114"/>
    </location>
</feature>
<comment type="caution">
    <text evidence="2">The sequence shown here is derived from an EMBL/GenBank/DDBJ whole genome shotgun (WGS) entry which is preliminary data.</text>
</comment>
<proteinExistence type="predicted"/>
<name>A0A363NQ48_9SPHI</name>
<gene>
    <name evidence="2" type="ORF">DCO56_18560</name>
</gene>
<evidence type="ECO:0000313" key="2">
    <source>
        <dbReference type="EMBL" id="PUV22925.1"/>
    </source>
</evidence>
<protein>
    <submittedName>
        <fullName evidence="2">Uncharacterized protein</fullName>
    </submittedName>
</protein>
<feature type="compositionally biased region" description="Polar residues" evidence="1">
    <location>
        <begin position="93"/>
        <end position="106"/>
    </location>
</feature>
<organism evidence="2 3">
    <name type="scientific">Sphingobacterium athyrii</name>
    <dbReference type="NCBI Taxonomy" id="2152717"/>
    <lineage>
        <taxon>Bacteria</taxon>
        <taxon>Pseudomonadati</taxon>
        <taxon>Bacteroidota</taxon>
        <taxon>Sphingobacteriia</taxon>
        <taxon>Sphingobacteriales</taxon>
        <taxon>Sphingobacteriaceae</taxon>
        <taxon>Sphingobacterium</taxon>
    </lineage>
</organism>
<dbReference type="Proteomes" id="UP000250831">
    <property type="component" value="Unassembled WGS sequence"/>
</dbReference>
<dbReference type="AlphaFoldDB" id="A0A363NQ48"/>